<evidence type="ECO:0000256" key="6">
    <source>
        <dbReference type="ARBA" id="ARBA00023004"/>
    </source>
</evidence>
<keyword evidence="9" id="KW-0004">4Fe-4S</keyword>
<reference evidence="11 12" key="1">
    <citation type="submission" date="2020-10" db="EMBL/GenBank/DDBJ databases">
        <title>ChiBAC.</title>
        <authorList>
            <person name="Zenner C."/>
            <person name="Hitch T.C.A."/>
            <person name="Clavel T."/>
        </authorList>
    </citation>
    <scope>NUCLEOTIDE SEQUENCE [LARGE SCALE GENOMIC DNA]</scope>
    <source>
        <strain evidence="11 12">DSM 109015</strain>
    </source>
</reference>
<evidence type="ECO:0000256" key="2">
    <source>
        <dbReference type="ARBA" id="ARBA00017228"/>
    </source>
</evidence>
<dbReference type="InterPro" id="IPR007197">
    <property type="entry name" value="rSAM"/>
</dbReference>
<accession>A0ABR9R114</accession>
<evidence type="ECO:0000256" key="8">
    <source>
        <dbReference type="ARBA" id="ARBA00023186"/>
    </source>
</evidence>
<dbReference type="CDD" id="cd01335">
    <property type="entry name" value="Radical_SAM"/>
    <property type="match status" value="1"/>
</dbReference>
<dbReference type="SMART" id="SM00729">
    <property type="entry name" value="Elp3"/>
    <property type="match status" value="1"/>
</dbReference>
<gene>
    <name evidence="11" type="primary">hemW</name>
    <name evidence="11" type="ORF">INF35_03180</name>
</gene>
<keyword evidence="7 9" id="KW-0411">Iron-sulfur</keyword>
<dbReference type="SFLD" id="SFLDG01065">
    <property type="entry name" value="anaerobic_coproporphyrinogen-I"/>
    <property type="match status" value="1"/>
</dbReference>
<evidence type="ECO:0000313" key="12">
    <source>
        <dbReference type="Proteomes" id="UP000768567"/>
    </source>
</evidence>
<dbReference type="Pfam" id="PF06969">
    <property type="entry name" value="HemN_C"/>
    <property type="match status" value="1"/>
</dbReference>
<comment type="function">
    <text evidence="9">Probably acts as a heme chaperone, transferring heme to an unknown acceptor. Binds one molecule of heme per monomer, possibly covalently. Binds 1 [4Fe-4S] cluster. The cluster is coordinated with 3 cysteines and an exchangeable S-adenosyl-L-methionine.</text>
</comment>
<evidence type="ECO:0000256" key="1">
    <source>
        <dbReference type="ARBA" id="ARBA00006100"/>
    </source>
</evidence>
<evidence type="ECO:0000256" key="4">
    <source>
        <dbReference type="ARBA" id="ARBA00022691"/>
    </source>
</evidence>
<dbReference type="SUPFAM" id="SSF102114">
    <property type="entry name" value="Radical SAM enzymes"/>
    <property type="match status" value="1"/>
</dbReference>
<sequence>MPQNHRPLGVYLHIPYCPAKCRYCDFFSKPGCRSVPQGYCDALERELRRCPRRPDTLYFGGGTPALLSPAQAAALIEAADPLPGAEITLEANPDVVSAELLQGFRAAGVTRISFGVQSADDAQLRRLGRTHTAAGAAQALQWAADAGFEEICGDIMLALPGYTREEFDRTLALLKNGGCTHISAYLLKIEPGTAFYKNPPDDLPDADAAADFYLHAVQRLAEEGYPQYEISNFARPEHRGRHNLLYWDCQDYLGIGPAAHSCMENRRSFWPTGPHAVEAFIAGTLAEEFEGVCNAEDYLMLRLRLRDGLDLRLYRERFGGHFTDKQLAFIRHCAAAGYAQFDGQVLRLTPEGLVVENSILAELLPEE</sequence>
<keyword evidence="6 9" id="KW-0408">Iron</keyword>
<keyword evidence="3 9" id="KW-0349">Heme</keyword>
<dbReference type="SFLD" id="SFLDF00562">
    <property type="entry name" value="HemN-like__clustered_with_heat"/>
    <property type="match status" value="1"/>
</dbReference>
<organism evidence="11 12">
    <name type="scientific">Gemmiger gallinarum</name>
    <dbReference type="NCBI Taxonomy" id="2779354"/>
    <lineage>
        <taxon>Bacteria</taxon>
        <taxon>Bacillati</taxon>
        <taxon>Bacillota</taxon>
        <taxon>Clostridia</taxon>
        <taxon>Eubacteriales</taxon>
        <taxon>Gemmiger</taxon>
    </lineage>
</organism>
<keyword evidence="8 9" id="KW-0143">Chaperone</keyword>
<dbReference type="SFLD" id="SFLDS00029">
    <property type="entry name" value="Radical_SAM"/>
    <property type="match status" value="1"/>
</dbReference>
<dbReference type="InterPro" id="IPR010723">
    <property type="entry name" value="HemN_C"/>
</dbReference>
<dbReference type="SFLD" id="SFLDF00288">
    <property type="entry name" value="HemN-like__clustered_with_nucl"/>
    <property type="match status" value="1"/>
</dbReference>
<proteinExistence type="inferred from homology"/>
<dbReference type="RefSeq" id="WP_193500071.1">
    <property type="nucleotide sequence ID" value="NZ_JADCKC010000001.1"/>
</dbReference>
<dbReference type="EMBL" id="JADCKC010000001">
    <property type="protein sequence ID" value="MBE5036789.1"/>
    <property type="molecule type" value="Genomic_DNA"/>
</dbReference>
<dbReference type="InterPro" id="IPR058240">
    <property type="entry name" value="rSAM_sf"/>
</dbReference>
<dbReference type="InterPro" id="IPR006638">
    <property type="entry name" value="Elp3/MiaA/NifB-like_rSAM"/>
</dbReference>
<dbReference type="Gene3D" id="3.20.20.70">
    <property type="entry name" value="Aldolase class I"/>
    <property type="match status" value="1"/>
</dbReference>
<keyword evidence="4 9" id="KW-0949">S-adenosyl-L-methionine</keyword>
<name>A0ABR9R114_9FIRM</name>
<keyword evidence="12" id="KW-1185">Reference proteome</keyword>
<evidence type="ECO:0000256" key="5">
    <source>
        <dbReference type="ARBA" id="ARBA00022723"/>
    </source>
</evidence>
<evidence type="ECO:0000259" key="10">
    <source>
        <dbReference type="PROSITE" id="PS51918"/>
    </source>
</evidence>
<dbReference type="InterPro" id="IPR034505">
    <property type="entry name" value="Coproporphyrinogen-III_oxidase"/>
</dbReference>
<comment type="subcellular location">
    <subcellularLocation>
        <location evidence="9">Cytoplasm</location>
    </subcellularLocation>
</comment>
<dbReference type="PANTHER" id="PTHR13932:SF5">
    <property type="entry name" value="RADICAL S-ADENOSYL METHIONINE DOMAIN-CONTAINING PROTEIN 1, MITOCHONDRIAL"/>
    <property type="match status" value="1"/>
</dbReference>
<evidence type="ECO:0000313" key="11">
    <source>
        <dbReference type="EMBL" id="MBE5036789.1"/>
    </source>
</evidence>
<evidence type="ECO:0000256" key="9">
    <source>
        <dbReference type="RuleBase" id="RU364116"/>
    </source>
</evidence>
<dbReference type="Proteomes" id="UP000768567">
    <property type="component" value="Unassembled WGS sequence"/>
</dbReference>
<dbReference type="Pfam" id="PF04055">
    <property type="entry name" value="Radical_SAM"/>
    <property type="match status" value="1"/>
</dbReference>
<dbReference type="InterPro" id="IPR004559">
    <property type="entry name" value="HemW-like"/>
</dbReference>
<comment type="similarity">
    <text evidence="1">Belongs to the anaerobic coproporphyrinogen-III oxidase family. HemW subfamily.</text>
</comment>
<evidence type="ECO:0000256" key="7">
    <source>
        <dbReference type="ARBA" id="ARBA00023014"/>
    </source>
</evidence>
<dbReference type="PANTHER" id="PTHR13932">
    <property type="entry name" value="COPROPORPHYRINIGEN III OXIDASE"/>
    <property type="match status" value="1"/>
</dbReference>
<dbReference type="InterPro" id="IPR013785">
    <property type="entry name" value="Aldolase_TIM"/>
</dbReference>
<evidence type="ECO:0000256" key="3">
    <source>
        <dbReference type="ARBA" id="ARBA00022617"/>
    </source>
</evidence>
<keyword evidence="9" id="KW-0963">Cytoplasm</keyword>
<dbReference type="NCBIfam" id="TIGR00539">
    <property type="entry name" value="hemN_rel"/>
    <property type="match status" value="1"/>
</dbReference>
<dbReference type="SFLD" id="SFLDG01082">
    <property type="entry name" value="B12-binding_domain_containing"/>
    <property type="match status" value="1"/>
</dbReference>
<keyword evidence="5 9" id="KW-0479">Metal-binding</keyword>
<dbReference type="PROSITE" id="PS51918">
    <property type="entry name" value="RADICAL_SAM"/>
    <property type="match status" value="1"/>
</dbReference>
<comment type="caution">
    <text evidence="11">The sequence shown here is derived from an EMBL/GenBank/DDBJ whole genome shotgun (WGS) entry which is preliminary data.</text>
</comment>
<feature type="domain" description="Radical SAM core" evidence="10">
    <location>
        <begin position="2"/>
        <end position="226"/>
    </location>
</feature>
<protein>
    <recommendedName>
        <fullName evidence="2 9">Heme chaperone HemW</fullName>
    </recommendedName>
</protein>